<reference evidence="1 2" key="1">
    <citation type="journal article" date="2003" name="PLoS Biol.">
        <title>The genome sequence of Caenorhabditis briggsae: a platform for comparative genomics.</title>
        <authorList>
            <person name="Stein L.D."/>
            <person name="Bao Z."/>
            <person name="Blasiar D."/>
            <person name="Blumenthal T."/>
            <person name="Brent M.R."/>
            <person name="Chen N."/>
            <person name="Chinwalla A."/>
            <person name="Clarke L."/>
            <person name="Clee C."/>
            <person name="Coghlan A."/>
            <person name="Coulson A."/>
            <person name="D'Eustachio P."/>
            <person name="Fitch D.H."/>
            <person name="Fulton L.A."/>
            <person name="Fulton R.E."/>
            <person name="Griffiths-Jones S."/>
            <person name="Harris T.W."/>
            <person name="Hillier L.W."/>
            <person name="Kamath R."/>
            <person name="Kuwabara P.E."/>
            <person name="Mardis E.R."/>
            <person name="Marra M.A."/>
            <person name="Miner T.L."/>
            <person name="Minx P."/>
            <person name="Mullikin J.C."/>
            <person name="Plumb R.W."/>
            <person name="Rogers J."/>
            <person name="Schein J.E."/>
            <person name="Sohrmann M."/>
            <person name="Spieth J."/>
            <person name="Stajich J.E."/>
            <person name="Wei C."/>
            <person name="Willey D."/>
            <person name="Wilson R.K."/>
            <person name="Durbin R."/>
            <person name="Waterston R.H."/>
        </authorList>
    </citation>
    <scope>NUCLEOTIDE SEQUENCE [LARGE SCALE GENOMIC DNA]</scope>
    <source>
        <strain evidence="1 2">AF16</strain>
    </source>
</reference>
<dbReference type="GeneID" id="68916981"/>
<dbReference type="Proteomes" id="UP000008549">
    <property type="component" value="Unassembled WGS sequence"/>
</dbReference>
<dbReference type="PANTHER" id="PTHR35014:SF2">
    <property type="entry name" value="NEMATODE SPECIFIC PEPTIDE FAMILY"/>
    <property type="match status" value="1"/>
</dbReference>
<evidence type="ECO:0000313" key="2">
    <source>
        <dbReference type="Proteomes" id="UP000008549"/>
    </source>
</evidence>
<protein>
    <submittedName>
        <fullName evidence="1">Protein CBG25495</fullName>
    </submittedName>
</protein>
<dbReference type="RefSeq" id="XP_045097938.1">
    <property type="nucleotide sequence ID" value="XM_045241895.1"/>
</dbReference>
<dbReference type="WormBase" id="CBG25495">
    <property type="protein sequence ID" value="CBP48784"/>
    <property type="gene ID" value="WBGene00086909"/>
</dbReference>
<gene>
    <name evidence="1 3" type="ORF">CBG25495</name>
    <name evidence="1" type="ORF">CBG_25495</name>
</gene>
<dbReference type="PANTHER" id="PTHR35014">
    <property type="entry name" value="INFECTION RESPONSE PROTEIN-RELATED"/>
    <property type="match status" value="1"/>
</dbReference>
<sequence>MQSAIGHILNYIRDYHLDIRTGSLESLFICAVILIDSSESYDADLEGLVKKTPPGNSGVLRNCSSDQVKSIDKCYLEMFNHNLLNVTSLPKANEDPFRMFRLDATGMCRYYSTFSRCVRDMDCLNYNTVEAIFHNELDSSYYLSQTAFLQFYCEHGSDFVFYYDCLEIIDLDELSDTVFNECSVLEVGTCNSVKITTQCERSVFLNYCGHTSAMSYCQYIKVMERMTGWGHCEYMPCINSGYSRKLFFLLIYFALELLLL</sequence>
<name>B6IEN5_CAEBR</name>
<organism evidence="1 2">
    <name type="scientific">Caenorhabditis briggsae</name>
    <dbReference type="NCBI Taxonomy" id="6238"/>
    <lineage>
        <taxon>Eukaryota</taxon>
        <taxon>Metazoa</taxon>
        <taxon>Ecdysozoa</taxon>
        <taxon>Nematoda</taxon>
        <taxon>Chromadorea</taxon>
        <taxon>Rhabditida</taxon>
        <taxon>Rhabditina</taxon>
        <taxon>Rhabditomorpha</taxon>
        <taxon>Rhabditoidea</taxon>
        <taxon>Rhabditidae</taxon>
        <taxon>Peloderinae</taxon>
        <taxon>Caenorhabditis</taxon>
    </lineage>
</organism>
<accession>B6IEN5</accession>
<dbReference type="CTD" id="68916981"/>
<dbReference type="InParanoid" id="B6IEN5"/>
<dbReference type="eggNOG" id="ENOG502TH1M">
    <property type="taxonomic scope" value="Eukaryota"/>
</dbReference>
<proteinExistence type="predicted"/>
<dbReference type="HOGENOM" id="CLU_1171558_0_0_1"/>
<dbReference type="KEGG" id="cbr:CBG_25495"/>
<reference evidence="1 2" key="2">
    <citation type="journal article" date="2011" name="PLoS Genet.">
        <title>Caenorhabditis briggsae recombinant inbred line genotypes reveal inter-strain incompatibility and the evolution of recombination.</title>
        <authorList>
            <person name="Ross J.A."/>
            <person name="Koboldt D.C."/>
            <person name="Staisch J.E."/>
            <person name="Chamberlin H.M."/>
            <person name="Gupta B.P."/>
            <person name="Miller R.D."/>
            <person name="Baird S.E."/>
            <person name="Haag E.S."/>
        </authorList>
    </citation>
    <scope>NUCLEOTIDE SEQUENCE [LARGE SCALE GENOMIC DNA]</scope>
    <source>
        <strain evidence="1 2">AF16</strain>
    </source>
</reference>
<evidence type="ECO:0000313" key="1">
    <source>
        <dbReference type="EMBL" id="CAR98365.1"/>
    </source>
</evidence>
<evidence type="ECO:0000313" key="3">
    <source>
        <dbReference type="WormBase" id="CBG25495"/>
    </source>
</evidence>
<keyword evidence="2" id="KW-1185">Reference proteome</keyword>
<dbReference type="EMBL" id="HE600999">
    <property type="protein sequence ID" value="CAR98365.1"/>
    <property type="molecule type" value="Genomic_DNA"/>
</dbReference>
<dbReference type="AlphaFoldDB" id="B6IEN5"/>